<dbReference type="InterPro" id="IPR025827">
    <property type="entry name" value="Zn_ribbon_recom_dom"/>
</dbReference>
<evidence type="ECO:0000313" key="5">
    <source>
        <dbReference type="EMBL" id="EMZ36986.1"/>
    </source>
</evidence>
<evidence type="ECO:0000256" key="1">
    <source>
        <dbReference type="SAM" id="Coils"/>
    </source>
</evidence>
<evidence type="ECO:0000259" key="4">
    <source>
        <dbReference type="PROSITE" id="PS51737"/>
    </source>
</evidence>
<keyword evidence="1" id="KW-0175">Coiled coil</keyword>
<feature type="domain" description="Recombinase" evidence="4">
    <location>
        <begin position="176"/>
        <end position="320"/>
    </location>
</feature>
<proteinExistence type="predicted"/>
<feature type="region of interest" description="Disordered" evidence="2">
    <location>
        <begin position="565"/>
        <end position="588"/>
    </location>
</feature>
<dbReference type="Gene3D" id="3.90.1750.20">
    <property type="entry name" value="Putative Large Serine Recombinase, Chain B, Domain 2"/>
    <property type="match status" value="1"/>
</dbReference>
<dbReference type="STRING" id="1235802.C823_00582"/>
<dbReference type="Pfam" id="PF13408">
    <property type="entry name" value="Zn_ribbon_recom"/>
    <property type="match status" value="1"/>
</dbReference>
<dbReference type="InterPro" id="IPR038109">
    <property type="entry name" value="DNA_bind_recomb_sf"/>
</dbReference>
<evidence type="ECO:0000259" key="3">
    <source>
        <dbReference type="PROSITE" id="PS51736"/>
    </source>
</evidence>
<dbReference type="PATRIC" id="fig|1235802.3.peg.609"/>
<evidence type="ECO:0000313" key="6">
    <source>
        <dbReference type="Proteomes" id="UP000012589"/>
    </source>
</evidence>
<evidence type="ECO:0000256" key="2">
    <source>
        <dbReference type="SAM" id="MobiDB-lite"/>
    </source>
</evidence>
<evidence type="ECO:0008006" key="7">
    <source>
        <dbReference type="Google" id="ProtNLM"/>
    </source>
</evidence>
<feature type="coiled-coil region" evidence="1">
    <location>
        <begin position="414"/>
        <end position="483"/>
    </location>
</feature>
<dbReference type="InterPro" id="IPR006119">
    <property type="entry name" value="Resolv_N"/>
</dbReference>
<dbReference type="PROSITE" id="PS51737">
    <property type="entry name" value="RECOMBINASE_DNA_BIND"/>
    <property type="match status" value="1"/>
</dbReference>
<dbReference type="Pfam" id="PF07508">
    <property type="entry name" value="Recombinase"/>
    <property type="match status" value="1"/>
</dbReference>
<sequence length="588" mass="66382">MEHIENNSLKSTRTWRACGYVRLSHEDGDKEESNSVTGQKNLIRDYFSRHPELSECGMAVDDGFSGSSFERPAFQKMMDDVRARKIDCIVVKDLSRFGRNYLDAGEYIEKIFPFLGVRLIAVNDNYDSMDGAASNELVVPFKNLINEAYCRDSSVKIRSCLEVKRRNGDFIGSFAVYGYLKDPQNKNHLVVDGFAADVVRDIFQWKLEGISAADIAARLNADGILAPMDYKKQQGLRFATPFRVKSRSPWSATSVLRILKNSVYMGVLEQGKNTTPSYKVKKRVERPRGEWAVVENAHEAVVDRQDFFSVQKVLAMDTRRSPGGSKVELFSGMVSCGECGAAMVRKTVPSGGKKYVYYVCAAHKTEKTCYAHSIRDATLEKIVLESVQKQIQYVISLAGLLEMAETAPFQKAGAKKIQERMESRKREADRYRRLLESLYENMMDGVITREEYRELKKNYTELRSEAEAQAEGLQEEMVRILESSADGNGWMEQFKKYRNIAKLDRTAVVSLIDRIFIYRDRRVDIIYNCQDEISLLNETLAQMQGMDGGTEYTFCGPVAECSMDSPGSGQDLSGRALPDQNLSGKAGV</sequence>
<dbReference type="GO" id="GO:0000150">
    <property type="term" value="F:DNA strand exchange activity"/>
    <property type="evidence" value="ECO:0007669"/>
    <property type="project" value="InterPro"/>
</dbReference>
<accession>N2B9C6</accession>
<organism evidence="5 6">
    <name type="scientific">Eubacterium plexicaudatum ASF492</name>
    <dbReference type="NCBI Taxonomy" id="1235802"/>
    <lineage>
        <taxon>Bacteria</taxon>
        <taxon>Bacillati</taxon>
        <taxon>Bacillota</taxon>
        <taxon>Clostridia</taxon>
        <taxon>Eubacteriales</taxon>
        <taxon>Eubacteriaceae</taxon>
        <taxon>Eubacterium</taxon>
    </lineage>
</organism>
<dbReference type="Pfam" id="PF00239">
    <property type="entry name" value="Resolvase"/>
    <property type="match status" value="1"/>
</dbReference>
<dbReference type="Pfam" id="PF14287">
    <property type="entry name" value="DUF4368"/>
    <property type="match status" value="1"/>
</dbReference>
<dbReference type="EMBL" id="AQFT01000017">
    <property type="protein sequence ID" value="EMZ36986.1"/>
    <property type="molecule type" value="Genomic_DNA"/>
</dbReference>
<keyword evidence="6" id="KW-1185">Reference proteome</keyword>
<dbReference type="PANTHER" id="PTHR30461">
    <property type="entry name" value="DNA-INVERTASE FROM LAMBDOID PROPHAGE"/>
    <property type="match status" value="1"/>
</dbReference>
<dbReference type="InterPro" id="IPR050639">
    <property type="entry name" value="SSR_resolvase"/>
</dbReference>
<dbReference type="eggNOG" id="COG1961">
    <property type="taxonomic scope" value="Bacteria"/>
</dbReference>
<dbReference type="SUPFAM" id="SSF53041">
    <property type="entry name" value="Resolvase-like"/>
    <property type="match status" value="1"/>
</dbReference>
<dbReference type="Gene3D" id="3.40.50.1390">
    <property type="entry name" value="Resolvase, N-terminal catalytic domain"/>
    <property type="match status" value="1"/>
</dbReference>
<dbReference type="PROSITE" id="PS51736">
    <property type="entry name" value="RECOMBINASES_3"/>
    <property type="match status" value="1"/>
</dbReference>
<dbReference type="HOGENOM" id="CLU_010686_18_2_9"/>
<dbReference type="InterPro" id="IPR011109">
    <property type="entry name" value="DNA_bind_recombinase_dom"/>
</dbReference>
<dbReference type="OrthoDB" id="1761478at2"/>
<comment type="caution">
    <text evidence="5">The sequence shown here is derived from an EMBL/GenBank/DDBJ whole genome shotgun (WGS) entry which is preliminary data.</text>
</comment>
<feature type="domain" description="Resolvase/invertase-type recombinase catalytic" evidence="3">
    <location>
        <begin position="16"/>
        <end position="168"/>
    </location>
</feature>
<dbReference type="InterPro" id="IPR036162">
    <property type="entry name" value="Resolvase-like_N_sf"/>
</dbReference>
<dbReference type="InterPro" id="IPR025378">
    <property type="entry name" value="DUF4368"/>
</dbReference>
<dbReference type="GO" id="GO:0003677">
    <property type="term" value="F:DNA binding"/>
    <property type="evidence" value="ECO:0007669"/>
    <property type="project" value="InterPro"/>
</dbReference>
<dbReference type="PANTHER" id="PTHR30461:SF23">
    <property type="entry name" value="DNA RECOMBINASE-RELATED"/>
    <property type="match status" value="1"/>
</dbReference>
<dbReference type="AlphaFoldDB" id="N2B9C6"/>
<reference evidence="5 6" key="1">
    <citation type="journal article" date="2014" name="Genome Announc.">
        <title>Draft genome sequences of the altered schaedler flora, a defined bacterial community from gnotobiotic mice.</title>
        <authorList>
            <person name="Wannemuehler M.J."/>
            <person name="Overstreet A.M."/>
            <person name="Ward D.V."/>
            <person name="Phillips G.J."/>
        </authorList>
    </citation>
    <scope>NUCLEOTIDE SEQUENCE [LARGE SCALE GENOMIC DNA]</scope>
    <source>
        <strain evidence="5 6">ASF492</strain>
    </source>
</reference>
<dbReference type="SMART" id="SM00857">
    <property type="entry name" value="Resolvase"/>
    <property type="match status" value="1"/>
</dbReference>
<dbReference type="Proteomes" id="UP000012589">
    <property type="component" value="Unassembled WGS sequence"/>
</dbReference>
<gene>
    <name evidence="5" type="ORF">C823_00582</name>
</gene>
<name>N2B9C6_9FIRM</name>
<protein>
    <recommendedName>
        <fullName evidence="7">Recombinase domain-containing protein</fullName>
    </recommendedName>
</protein>